<accession>A0A5K7YIJ9</accession>
<evidence type="ECO:0000256" key="5">
    <source>
        <dbReference type="ARBA" id="ARBA00023110"/>
    </source>
</evidence>
<keyword evidence="14" id="KW-1185">Reference proteome</keyword>
<dbReference type="Proteomes" id="UP000427906">
    <property type="component" value="Chromosome"/>
</dbReference>
<dbReference type="RefSeq" id="WP_167527721.1">
    <property type="nucleotide sequence ID" value="NZ_AP021874.1"/>
</dbReference>
<dbReference type="GO" id="GO:0003755">
    <property type="term" value="F:peptidyl-prolyl cis-trans isomerase activity"/>
    <property type="evidence" value="ECO:0007669"/>
    <property type="project" value="UniProtKB-KW"/>
</dbReference>
<dbReference type="Gene3D" id="3.40.30.10">
    <property type="entry name" value="Glutaredoxin"/>
    <property type="match status" value="1"/>
</dbReference>
<feature type="signal peptide" evidence="10">
    <location>
        <begin position="1"/>
        <end position="29"/>
    </location>
</feature>
<evidence type="ECO:0000256" key="2">
    <source>
        <dbReference type="ARBA" id="ARBA00004496"/>
    </source>
</evidence>
<dbReference type="GO" id="GO:0042026">
    <property type="term" value="P:protein refolding"/>
    <property type="evidence" value="ECO:0007669"/>
    <property type="project" value="UniProtKB-ARBA"/>
</dbReference>
<keyword evidence="5 9" id="KW-0697">Rotamase</keyword>
<comment type="similarity">
    <text evidence="3">Belongs to the FKBP-type PPIase family.</text>
</comment>
<dbReference type="InterPro" id="IPR046357">
    <property type="entry name" value="PPIase_dom_sf"/>
</dbReference>
<dbReference type="InterPro" id="IPR013766">
    <property type="entry name" value="Thioredoxin_domain"/>
</dbReference>
<keyword evidence="6" id="KW-0143">Chaperone</keyword>
<name>A0A5K7YIJ9_9BACT</name>
<keyword evidence="7 9" id="KW-0413">Isomerase</keyword>
<evidence type="ECO:0000256" key="4">
    <source>
        <dbReference type="ARBA" id="ARBA00022490"/>
    </source>
</evidence>
<evidence type="ECO:0000256" key="8">
    <source>
        <dbReference type="ARBA" id="ARBA00037071"/>
    </source>
</evidence>
<dbReference type="AlphaFoldDB" id="A0A5K7YIJ9"/>
<dbReference type="PROSITE" id="PS50059">
    <property type="entry name" value="FKBP_PPIASE"/>
    <property type="match status" value="1"/>
</dbReference>
<evidence type="ECO:0000256" key="1">
    <source>
        <dbReference type="ARBA" id="ARBA00000971"/>
    </source>
</evidence>
<evidence type="ECO:0000313" key="13">
    <source>
        <dbReference type="EMBL" id="BBO68363.1"/>
    </source>
</evidence>
<dbReference type="EC" id="5.2.1.8" evidence="9"/>
<dbReference type="GO" id="GO:0005737">
    <property type="term" value="C:cytoplasm"/>
    <property type="evidence" value="ECO:0007669"/>
    <property type="project" value="UniProtKB-SubCell"/>
</dbReference>
<evidence type="ECO:0000259" key="12">
    <source>
        <dbReference type="PROSITE" id="PS51352"/>
    </source>
</evidence>
<gene>
    <name evidence="13" type="ORF">DSCA_22930</name>
</gene>
<proteinExistence type="inferred from homology"/>
<evidence type="ECO:0000256" key="7">
    <source>
        <dbReference type="ARBA" id="ARBA00023235"/>
    </source>
</evidence>
<dbReference type="SUPFAM" id="SSF54534">
    <property type="entry name" value="FKBP-like"/>
    <property type="match status" value="2"/>
</dbReference>
<dbReference type="InterPro" id="IPR036249">
    <property type="entry name" value="Thioredoxin-like_sf"/>
</dbReference>
<dbReference type="PANTHER" id="PTHR47861">
    <property type="entry name" value="FKBP-TYPE PEPTIDYL-PROLYL CIS-TRANS ISOMERASE SLYD"/>
    <property type="match status" value="1"/>
</dbReference>
<organism evidence="13 14">
    <name type="scientific">Desulfosarcina alkanivorans</name>
    <dbReference type="NCBI Taxonomy" id="571177"/>
    <lineage>
        <taxon>Bacteria</taxon>
        <taxon>Pseudomonadati</taxon>
        <taxon>Thermodesulfobacteriota</taxon>
        <taxon>Desulfobacteria</taxon>
        <taxon>Desulfobacterales</taxon>
        <taxon>Desulfosarcinaceae</taxon>
        <taxon>Desulfosarcina</taxon>
    </lineage>
</organism>
<dbReference type="SUPFAM" id="SSF52833">
    <property type="entry name" value="Thioredoxin-like"/>
    <property type="match status" value="1"/>
</dbReference>
<dbReference type="KEGG" id="dalk:DSCA_22930"/>
<comment type="function">
    <text evidence="8">Also involved in hydrogenase metallocenter assembly, probably by participating in the nickel insertion step. This function in hydrogenase biosynthesis requires chaperone activity and the presence of the metal-binding domain, but not PPIase activity.</text>
</comment>
<feature type="chain" id="PRO_5024287291" description="peptidylprolyl isomerase" evidence="10">
    <location>
        <begin position="30"/>
        <end position="447"/>
    </location>
</feature>
<sequence>MNVSAQMYFKALATLCTAVLMVAGVACHAGDGSKADSPIEAAVNDYESFQQLINQSIEAAETRGQKDVYIHLKEDADTVQPADLVTAEYTVLDPQGRVVYSTRPEMFARIDARYRVFFAQAGAATGPETLLAGLSGLFPGAGHAVLGMQPGQRRTVTVSSEKGFGPADESKIETYPRRRNLPKTTVLPVSAFLKNFDTAPETGKIVRLSPYFPSRVNGVKAGMVTLDNLAADGETVEEPFGRATLAVETDRIVLTLDPTIGASFDANEKKGVVSGKDETHFTVDYNHPLAGKNLTFEVSVNDLKKFSVFEKIEMPWIEDHDTAMEQAATTGKPLVLVLYAEWCQWSQRLLTHTFNDPRIKRYHDRFVWLKIDSDKERVFKEVFEQDGFPMVVLMDPHGEIVKKMGGFQDGGTLALALNKVLGEGPGMQQAAHAIKHVGAASKVEDEE</sequence>
<evidence type="ECO:0000256" key="6">
    <source>
        <dbReference type="ARBA" id="ARBA00023186"/>
    </source>
</evidence>
<keyword evidence="4" id="KW-0963">Cytoplasm</keyword>
<protein>
    <recommendedName>
        <fullName evidence="9">peptidylprolyl isomerase</fullName>
        <ecNumber evidence="9">5.2.1.8</ecNumber>
    </recommendedName>
</protein>
<dbReference type="PANTHER" id="PTHR47861:SF3">
    <property type="entry name" value="FKBP-TYPE PEPTIDYL-PROLYL CIS-TRANS ISOMERASE SLYD"/>
    <property type="match status" value="1"/>
</dbReference>
<evidence type="ECO:0000256" key="9">
    <source>
        <dbReference type="PROSITE-ProRule" id="PRU00277"/>
    </source>
</evidence>
<dbReference type="InterPro" id="IPR001179">
    <property type="entry name" value="PPIase_FKBP_dom"/>
</dbReference>
<feature type="domain" description="PPIase FKBP-type" evidence="11">
    <location>
        <begin position="82"/>
        <end position="197"/>
    </location>
</feature>
<comment type="subcellular location">
    <subcellularLocation>
        <location evidence="2">Cytoplasm</location>
    </subcellularLocation>
</comment>
<dbReference type="EMBL" id="AP021874">
    <property type="protein sequence ID" value="BBO68363.1"/>
    <property type="molecule type" value="Genomic_DNA"/>
</dbReference>
<dbReference type="PROSITE" id="PS51352">
    <property type="entry name" value="THIOREDOXIN_2"/>
    <property type="match status" value="1"/>
</dbReference>
<evidence type="ECO:0000259" key="11">
    <source>
        <dbReference type="PROSITE" id="PS50059"/>
    </source>
</evidence>
<dbReference type="Pfam" id="PF13899">
    <property type="entry name" value="Thioredoxin_7"/>
    <property type="match status" value="1"/>
</dbReference>
<reference evidence="13 14" key="1">
    <citation type="submission" date="2019-11" db="EMBL/GenBank/DDBJ databases">
        <title>Comparative genomics of hydrocarbon-degrading Desulfosarcina strains.</title>
        <authorList>
            <person name="Watanabe M."/>
            <person name="Kojima H."/>
            <person name="Fukui M."/>
        </authorList>
    </citation>
    <scope>NUCLEOTIDE SEQUENCE [LARGE SCALE GENOMIC DNA]</scope>
    <source>
        <strain evidence="13 14">PL12</strain>
    </source>
</reference>
<evidence type="ECO:0000256" key="10">
    <source>
        <dbReference type="SAM" id="SignalP"/>
    </source>
</evidence>
<feature type="domain" description="Thioredoxin" evidence="12">
    <location>
        <begin position="272"/>
        <end position="422"/>
    </location>
</feature>
<keyword evidence="10" id="KW-0732">Signal</keyword>
<comment type="catalytic activity">
    <reaction evidence="1 9">
        <text>[protein]-peptidylproline (omega=180) = [protein]-peptidylproline (omega=0)</text>
        <dbReference type="Rhea" id="RHEA:16237"/>
        <dbReference type="Rhea" id="RHEA-COMP:10747"/>
        <dbReference type="Rhea" id="RHEA-COMP:10748"/>
        <dbReference type="ChEBI" id="CHEBI:83833"/>
        <dbReference type="ChEBI" id="CHEBI:83834"/>
        <dbReference type="EC" id="5.2.1.8"/>
    </reaction>
</comment>
<evidence type="ECO:0000256" key="3">
    <source>
        <dbReference type="ARBA" id="ARBA00006577"/>
    </source>
</evidence>
<evidence type="ECO:0000313" key="14">
    <source>
        <dbReference type="Proteomes" id="UP000427906"/>
    </source>
</evidence>
<dbReference type="Gene3D" id="3.10.50.40">
    <property type="match status" value="2"/>
</dbReference>